<accession>A0A9D4B7E3</accession>
<comment type="caution">
    <text evidence="2">The sequence shown here is derived from an EMBL/GenBank/DDBJ whole genome shotgun (WGS) entry which is preliminary data.</text>
</comment>
<dbReference type="Proteomes" id="UP000827986">
    <property type="component" value="Unassembled WGS sequence"/>
</dbReference>
<name>A0A9D4B7E3_9SAUR</name>
<evidence type="ECO:0000256" key="1">
    <source>
        <dbReference type="SAM" id="MobiDB-lite"/>
    </source>
</evidence>
<dbReference type="EMBL" id="JAHDVG010000466">
    <property type="protein sequence ID" value="KAH1182939.1"/>
    <property type="molecule type" value="Genomic_DNA"/>
</dbReference>
<feature type="region of interest" description="Disordered" evidence="1">
    <location>
        <begin position="22"/>
        <end position="43"/>
    </location>
</feature>
<evidence type="ECO:0000313" key="2">
    <source>
        <dbReference type="EMBL" id="KAH1182939.1"/>
    </source>
</evidence>
<dbReference type="AlphaFoldDB" id="A0A9D4B7E3"/>
<sequence>MAGGMQNEQSFLKDTFRASVASLPSHPGQQEPPPRGQLNGACYSKKSSDQNALTYFIDLPGVATPQPFPEHCRYKLVLAWRGKKFPAFVQLGMSHSQHWPIPGAEECQNYLWSLCGRQAPRQQHVVTLNYCSHGVRETVLPVPGRIATQS</sequence>
<reference evidence="2" key="1">
    <citation type="submission" date="2021-09" db="EMBL/GenBank/DDBJ databases">
        <title>The genome of Mauremys mutica provides insights into the evolution of semi-aquatic lifestyle.</title>
        <authorList>
            <person name="Gong S."/>
            <person name="Gao Y."/>
        </authorList>
    </citation>
    <scope>NUCLEOTIDE SEQUENCE</scope>
    <source>
        <strain evidence="2">MM-2020</strain>
        <tissue evidence="2">Muscle</tissue>
    </source>
</reference>
<organism evidence="2 3">
    <name type="scientific">Mauremys mutica</name>
    <name type="common">yellowpond turtle</name>
    <dbReference type="NCBI Taxonomy" id="74926"/>
    <lineage>
        <taxon>Eukaryota</taxon>
        <taxon>Metazoa</taxon>
        <taxon>Chordata</taxon>
        <taxon>Craniata</taxon>
        <taxon>Vertebrata</taxon>
        <taxon>Euteleostomi</taxon>
        <taxon>Archelosauria</taxon>
        <taxon>Testudinata</taxon>
        <taxon>Testudines</taxon>
        <taxon>Cryptodira</taxon>
        <taxon>Durocryptodira</taxon>
        <taxon>Testudinoidea</taxon>
        <taxon>Geoemydidae</taxon>
        <taxon>Geoemydinae</taxon>
        <taxon>Mauremys</taxon>
    </lineage>
</organism>
<protein>
    <submittedName>
        <fullName evidence="2">Uncharacterized protein</fullName>
    </submittedName>
</protein>
<keyword evidence="3" id="KW-1185">Reference proteome</keyword>
<gene>
    <name evidence="2" type="ORF">KIL84_004431</name>
</gene>
<evidence type="ECO:0000313" key="3">
    <source>
        <dbReference type="Proteomes" id="UP000827986"/>
    </source>
</evidence>
<proteinExistence type="predicted"/>